<comment type="caution">
    <text evidence="3">The sequence shown here is derived from an EMBL/GenBank/DDBJ whole genome shotgun (WGS) entry which is preliminary data.</text>
</comment>
<dbReference type="EMBL" id="FKDK01000043">
    <property type="protein sequence ID" value="SAB58882.1"/>
    <property type="molecule type" value="Genomic_DNA"/>
</dbReference>
<organism evidence="3 4">
    <name type="scientific">Enterobacter roggenkampii</name>
    <dbReference type="NCBI Taxonomy" id="1812935"/>
    <lineage>
        <taxon>Bacteria</taxon>
        <taxon>Pseudomonadati</taxon>
        <taxon>Pseudomonadota</taxon>
        <taxon>Gammaproteobacteria</taxon>
        <taxon>Enterobacterales</taxon>
        <taxon>Enterobacteriaceae</taxon>
        <taxon>Enterobacter</taxon>
        <taxon>Enterobacter cloacae complex</taxon>
    </lineage>
</organism>
<proteinExistence type="predicted"/>
<protein>
    <submittedName>
        <fullName evidence="3">Tail protein</fullName>
    </submittedName>
</protein>
<sequence length="558" mass="59712">MSNWLAAMGRGDTTQKYAKAGVDYQGSMQNYVAQGLSQYEASLMIANRFIDGKGKAFVQQWKAAGSRGDQEGQQKLMESFGLAEVFTDIQTVNHLLSMRQGWDKYQSNKQEMNTPSAMATLDKDAAKQNDTLEGRWRKTQIGFNDSAISIGESLRPALIQLGETFIPLMNSVGKWIAANPQLVSGTIQVIGALLAFKMATIGLKLGLNLLISPFVNVWKNAVLLRANWLRLSLALGEGGKLRWLVTGFSTVAKGAGTLASVLGGGLVRGLMLAGRAVLFIGRALMMNPIGLIITGVAVAAYLIYRYWGPISAFFKRLWAQVTSAFSSAWSGIKSAWGSVTGWFSGIWGSIKTAFNGGIVGIGKLIMNWSPLGLFYKAFAGVMSWFGVDLPKNFTDFGGNLIAGLVNGIGNKLAAAKDTIVNFGNSISGWFKETLGIHSPSRVFMGFGDNIGQGAAIGLQRTTPLAALAGQRLATEMTPDVPRIPSPEIMAAGYSGRGAATAGGGTSGGIQVSFNPQFYLNGKETAAPAGLSGALNMSLHELEKMLERLMAQKQRRGYE</sequence>
<feature type="transmembrane region" description="Helical" evidence="2">
    <location>
        <begin position="288"/>
        <end position="307"/>
    </location>
</feature>
<dbReference type="NCBIfam" id="TIGR01760">
    <property type="entry name" value="tape_meas_TP901"/>
    <property type="match status" value="1"/>
</dbReference>
<dbReference type="InterPro" id="IPR010090">
    <property type="entry name" value="Phage_tape_meas"/>
</dbReference>
<evidence type="ECO:0000256" key="1">
    <source>
        <dbReference type="ARBA" id="ARBA00022612"/>
    </source>
</evidence>
<keyword evidence="2" id="KW-1133">Transmembrane helix</keyword>
<reference evidence="3 4" key="1">
    <citation type="submission" date="2016-03" db="EMBL/GenBank/DDBJ databases">
        <authorList>
            <consortium name="Pathogen Informatics"/>
        </authorList>
    </citation>
    <scope>NUCLEOTIDE SEQUENCE [LARGE SCALE GENOMIC DNA]</scope>
    <source>
        <strain evidence="4">e2161</strain>
    </source>
</reference>
<keyword evidence="2" id="KW-0472">Membrane</keyword>
<keyword evidence="4" id="KW-1185">Reference proteome</keyword>
<accession>A0ABY0J9D7</accession>
<evidence type="ECO:0000313" key="3">
    <source>
        <dbReference type="EMBL" id="SAB58882.1"/>
    </source>
</evidence>
<dbReference type="PANTHER" id="PTHR37813:SF1">
    <property type="entry name" value="FELS-2 PROPHAGE PROTEIN"/>
    <property type="match status" value="1"/>
</dbReference>
<keyword evidence="1" id="KW-1188">Viral release from host cell</keyword>
<evidence type="ECO:0000313" key="4">
    <source>
        <dbReference type="Proteomes" id="UP000077063"/>
    </source>
</evidence>
<evidence type="ECO:0000256" key="2">
    <source>
        <dbReference type="SAM" id="Phobius"/>
    </source>
</evidence>
<keyword evidence="2" id="KW-0812">Transmembrane</keyword>
<name>A0ABY0J9D7_9ENTR</name>
<dbReference type="PANTHER" id="PTHR37813">
    <property type="entry name" value="FELS-2 PROPHAGE PROTEIN"/>
    <property type="match status" value="1"/>
</dbReference>
<gene>
    <name evidence="3" type="ORF">SAMEA2273443_05140</name>
</gene>
<dbReference type="Proteomes" id="UP000077063">
    <property type="component" value="Unassembled WGS sequence"/>
</dbReference>